<reference evidence="4 5" key="1">
    <citation type="submission" date="2024-02" db="EMBL/GenBank/DDBJ databases">
        <authorList>
            <person name="Chen Y."/>
            <person name="Shah S."/>
            <person name="Dougan E. K."/>
            <person name="Thang M."/>
            <person name="Chan C."/>
        </authorList>
    </citation>
    <scope>NUCLEOTIDE SEQUENCE [LARGE SCALE GENOMIC DNA]</scope>
</reference>
<dbReference type="InterPro" id="IPR003690">
    <property type="entry name" value="MTERF"/>
</dbReference>
<organism evidence="4 5">
    <name type="scientific">Durusdinium trenchii</name>
    <dbReference type="NCBI Taxonomy" id="1381693"/>
    <lineage>
        <taxon>Eukaryota</taxon>
        <taxon>Sar</taxon>
        <taxon>Alveolata</taxon>
        <taxon>Dinophyceae</taxon>
        <taxon>Suessiales</taxon>
        <taxon>Symbiodiniaceae</taxon>
        <taxon>Durusdinium</taxon>
    </lineage>
</organism>
<keyword evidence="3" id="KW-0732">Signal</keyword>
<comment type="similarity">
    <text evidence="1">Belongs to the mTERF family.</text>
</comment>
<evidence type="ECO:0000256" key="1">
    <source>
        <dbReference type="ARBA" id="ARBA00007692"/>
    </source>
</evidence>
<dbReference type="Gene3D" id="1.25.70.10">
    <property type="entry name" value="Transcription termination factor 3, mitochondrial"/>
    <property type="match status" value="3"/>
</dbReference>
<proteinExistence type="inferred from homology"/>
<feature type="chain" id="PRO_5045941549" description="mTERF domain-containing protein 1, mitochondrial" evidence="3">
    <location>
        <begin position="25"/>
        <end position="972"/>
    </location>
</feature>
<accession>A0ABP0HXL3</accession>
<protein>
    <recommendedName>
        <fullName evidence="6">mTERF domain-containing protein 1, mitochondrial</fullName>
    </recommendedName>
</protein>
<dbReference type="InterPro" id="IPR038538">
    <property type="entry name" value="MTERF_sf"/>
</dbReference>
<feature type="signal peptide" evidence="3">
    <location>
        <begin position="1"/>
        <end position="24"/>
    </location>
</feature>
<dbReference type="Pfam" id="PF02536">
    <property type="entry name" value="mTERF"/>
    <property type="match status" value="2"/>
</dbReference>
<dbReference type="SMART" id="SM00733">
    <property type="entry name" value="Mterf"/>
    <property type="match status" value="14"/>
</dbReference>
<evidence type="ECO:0000313" key="5">
    <source>
        <dbReference type="Proteomes" id="UP001642484"/>
    </source>
</evidence>
<keyword evidence="2" id="KW-0809">Transit peptide</keyword>
<dbReference type="PANTHER" id="PTHR13068">
    <property type="entry name" value="CGI-12 PROTEIN-RELATED"/>
    <property type="match status" value="1"/>
</dbReference>
<comment type="caution">
    <text evidence="4">The sequence shown here is derived from an EMBL/GenBank/DDBJ whole genome shotgun (WGS) entry which is preliminary data.</text>
</comment>
<dbReference type="Proteomes" id="UP001642484">
    <property type="component" value="Unassembled WGS sequence"/>
</dbReference>
<sequence length="972" mass="109122">MLTLPQTRRRWSLVVFILLGAVLQWRPTSVPPAWWQRGWPRQRVDSVAAAELLSQLAVVLMPKTPIEELVRSFPSPEGWSGNYLEPDLVAFGVLKDPDAALFVEYDGDVDHAKRESKTKDQKNQALLEYGPPGSCVLRINHRHSSPLKDQVLEIRVCPWQPRNTSSLQSALEDTLTQTFRALGQVLSPKAAKRLGRQANRSSVRLSAEAEKFVERTIALIKLLRPVTSRTPAMEWLSDLGLSKAQVLKTITRVPRILGCDVEKKLKPTAKWLLKMGLTRAQVAKVVAVFPSILDCSIEQNLEPTVQWLSNMGLTKTQVAKAIAVFPPILVSSIEQKLRPTVQWLLNMGLSKTQAARVIATQPRILGFSIEQSLRPTVRCFFEIGLSTDQVAKAIAVFPAILGYSIEQNLKPTIQWFCNMGLSKAQIAKVIATFPSILGLSINQNLKPTADWLSNMGLSKAQVAKVMATYPQAFGYSIQDNLKPTVQWFLNLGLSKTQISKVIAAKPQALGYSVQQNLKPTVQWLLDIGLGQDQVVKAIATCPQILGLNIEKNLKPKQALLEAAIEATDAADLISRFPQIFSYSYQRLSSRLRFLSEINETQMLASAMSYTEDGFSKRFHVREPMWWQRGWPRQRFGTVAEAALLSKLAEVLMPKKQKQELFRSFPSPDGLDEEYLEPDLVVYGLLKDPDAALFVEYDGDVDRAKRKSKTKDQKNQALLKYGPPGSCVLRISHTHSSPLKDQVLEIRVCPWQPRNTSSLQSTLSDTLTQTSQGLEQVLSSIVAKRLSRRASKLSMRLSRSVEKLGKAQIVERITSSSHKLGCNCKQNLKPIVQWLVDMGLTEQQVANVIAKFPRVLRFSIDQNLKPTVQWLLDIGLGQDQVVKAIVTYPRILCLSIEKNLKPKQTLLEAAIEATECADLISRFPRIFSYSYQRLSSRLRVLAERNETHRLPRLVYAMTCTEDGFKKHFEHSSG</sequence>
<dbReference type="EMBL" id="CAXAMN010001447">
    <property type="protein sequence ID" value="CAK8994428.1"/>
    <property type="molecule type" value="Genomic_DNA"/>
</dbReference>
<gene>
    <name evidence="4" type="ORF">CCMP2556_LOCUS3631</name>
</gene>
<evidence type="ECO:0000313" key="4">
    <source>
        <dbReference type="EMBL" id="CAK8994428.1"/>
    </source>
</evidence>
<dbReference type="PANTHER" id="PTHR13068:SF151">
    <property type="entry name" value="TRANSCRIPTION TERMINATION FACTOR MTERF9, CHLOROPLASTIC"/>
    <property type="match status" value="1"/>
</dbReference>
<keyword evidence="5" id="KW-1185">Reference proteome</keyword>
<evidence type="ECO:0000256" key="3">
    <source>
        <dbReference type="SAM" id="SignalP"/>
    </source>
</evidence>
<name>A0ABP0HXL3_9DINO</name>
<evidence type="ECO:0008006" key="6">
    <source>
        <dbReference type="Google" id="ProtNLM"/>
    </source>
</evidence>
<evidence type="ECO:0000256" key="2">
    <source>
        <dbReference type="ARBA" id="ARBA00022946"/>
    </source>
</evidence>